<name>L1ID79_GUITC</name>
<dbReference type="KEGG" id="gtt:GUITHDRAFT_119628"/>
<evidence type="ECO:0000256" key="2">
    <source>
        <dbReference type="SAM" id="SignalP"/>
    </source>
</evidence>
<evidence type="ECO:0000313" key="3">
    <source>
        <dbReference type="EMBL" id="EKX34211.1"/>
    </source>
</evidence>
<dbReference type="InterPro" id="IPR008979">
    <property type="entry name" value="Galactose-bd-like_sf"/>
</dbReference>
<dbReference type="Gene3D" id="2.60.120.260">
    <property type="entry name" value="Galactose-binding domain-like"/>
    <property type="match status" value="1"/>
</dbReference>
<dbReference type="EMBL" id="JH993116">
    <property type="protein sequence ID" value="EKX34211.1"/>
    <property type="molecule type" value="Genomic_DNA"/>
</dbReference>
<dbReference type="OrthoDB" id="10690574at2759"/>
<dbReference type="GeneID" id="17290944"/>
<dbReference type="EnsemblProtists" id="EKX34211">
    <property type="protein sequence ID" value="EKX34211"/>
    <property type="gene ID" value="GUITHDRAFT_119628"/>
</dbReference>
<reference evidence="4" key="3">
    <citation type="submission" date="2016-03" db="UniProtKB">
        <authorList>
            <consortium name="EnsemblProtists"/>
        </authorList>
    </citation>
    <scope>IDENTIFICATION</scope>
</reference>
<dbReference type="RefSeq" id="XP_005821191.1">
    <property type="nucleotide sequence ID" value="XM_005821134.1"/>
</dbReference>
<feature type="region of interest" description="Disordered" evidence="1">
    <location>
        <begin position="699"/>
        <end position="753"/>
    </location>
</feature>
<dbReference type="eggNOG" id="ENOG502SFFD">
    <property type="taxonomic scope" value="Eukaryota"/>
</dbReference>
<keyword evidence="5" id="KW-1185">Reference proteome</keyword>
<dbReference type="PaxDb" id="55529-EKX34211"/>
<feature type="region of interest" description="Disordered" evidence="1">
    <location>
        <begin position="90"/>
        <end position="123"/>
    </location>
</feature>
<evidence type="ECO:0008006" key="6">
    <source>
        <dbReference type="Google" id="ProtNLM"/>
    </source>
</evidence>
<dbReference type="SUPFAM" id="SSF49785">
    <property type="entry name" value="Galactose-binding domain-like"/>
    <property type="match status" value="1"/>
</dbReference>
<feature type="compositionally biased region" description="Basic residues" evidence="1">
    <location>
        <begin position="712"/>
        <end position="721"/>
    </location>
</feature>
<sequence length="753" mass="83946">MFMIGFLLLVLGSCDGGEQIFRRSLLYAPSRNCSDYSSPDDSPAVAILEPLNHTLITHANMRLVVCMKHVPAVGAISAWLHVVESSRESRSAESRSAESRSAESRSAESRSANPVRLGEEESRIEDVPAGNYEAFVEVLGADENLLLSSSRTFFKVESPARERPNLSPPRCGSDCESDEWPILKHVRAMARTRHSPKGEKGRRLMDQNVCGQDGWAPVSVNEVISSFLASEWYKAEHQAWQGDERVTSMVFDPDLSNEHENVLRAMLAGTNRKINIFRSLPKDVEWFKSILQLSSLSQLHVMCEQSWGREFGPSLAVQQHDALTECAAMNLSLMASLAKNCSRFCQQHRAAPETTDKWQPMKDGEGCGRHCNKMNQIFKHYMEDAMSVNEKVIGEASWELVAFVLLGLTSASKLVVAMMLRLMLLLLMMMMMRDSACHSLFPWENVSLSVQQCELSKDWNVIVSQLSSGEILTGGLGILMDVGRFEVWVCDYESACVSHGTVGRSEPCPRSRLYPPAPLSALTSTISGAPYGNGIYVVSSSGACCSERAWNAFDFISNSSVINFWTTQSPDFYSLATGEYTRYPPTITTTGIACAGEWLQISLPVPIYLQEYVLYTRANDLYRGPRKFWILGSNDGLEWSVVDSQDNVTGYTEAGKSIAVEEAQRYSHYRIVVNENNGEYWVSISWWKLLGVENKEEEPRLYPPAPLSQRPLSRRSHRPIRPGRYSAADRHRTTAVTTSGPASATRPALPAVK</sequence>
<gene>
    <name evidence="3" type="ORF">GUITHDRAFT_119628</name>
</gene>
<proteinExistence type="predicted"/>
<evidence type="ECO:0000313" key="4">
    <source>
        <dbReference type="EnsemblProtists" id="EKX34211"/>
    </source>
</evidence>
<evidence type="ECO:0000313" key="5">
    <source>
        <dbReference type="Proteomes" id="UP000011087"/>
    </source>
</evidence>
<evidence type="ECO:0000256" key="1">
    <source>
        <dbReference type="SAM" id="MobiDB-lite"/>
    </source>
</evidence>
<accession>L1ID79</accession>
<feature type="signal peptide" evidence="2">
    <location>
        <begin position="1"/>
        <end position="16"/>
    </location>
</feature>
<organism evidence="3">
    <name type="scientific">Guillardia theta (strain CCMP2712)</name>
    <name type="common">Cryptophyte</name>
    <dbReference type="NCBI Taxonomy" id="905079"/>
    <lineage>
        <taxon>Eukaryota</taxon>
        <taxon>Cryptophyceae</taxon>
        <taxon>Pyrenomonadales</taxon>
        <taxon>Geminigeraceae</taxon>
        <taxon>Guillardia</taxon>
    </lineage>
</organism>
<dbReference type="Proteomes" id="UP000011087">
    <property type="component" value="Unassembled WGS sequence"/>
</dbReference>
<reference evidence="5" key="2">
    <citation type="submission" date="2012-11" db="EMBL/GenBank/DDBJ databases">
        <authorList>
            <person name="Kuo A."/>
            <person name="Curtis B.A."/>
            <person name="Tanifuji G."/>
            <person name="Burki F."/>
            <person name="Gruber A."/>
            <person name="Irimia M."/>
            <person name="Maruyama S."/>
            <person name="Arias M.C."/>
            <person name="Ball S.G."/>
            <person name="Gile G.H."/>
            <person name="Hirakawa Y."/>
            <person name="Hopkins J.F."/>
            <person name="Rensing S.A."/>
            <person name="Schmutz J."/>
            <person name="Symeonidi A."/>
            <person name="Elias M."/>
            <person name="Eveleigh R.J."/>
            <person name="Herman E.K."/>
            <person name="Klute M.J."/>
            <person name="Nakayama T."/>
            <person name="Obornik M."/>
            <person name="Reyes-Prieto A."/>
            <person name="Armbrust E.V."/>
            <person name="Aves S.J."/>
            <person name="Beiko R.G."/>
            <person name="Coutinho P."/>
            <person name="Dacks J.B."/>
            <person name="Durnford D.G."/>
            <person name="Fast N.M."/>
            <person name="Green B.R."/>
            <person name="Grisdale C."/>
            <person name="Hempe F."/>
            <person name="Henrissat B."/>
            <person name="Hoppner M.P."/>
            <person name="Ishida K.-I."/>
            <person name="Kim E."/>
            <person name="Koreny L."/>
            <person name="Kroth P.G."/>
            <person name="Liu Y."/>
            <person name="Malik S.-B."/>
            <person name="Maier U.G."/>
            <person name="McRose D."/>
            <person name="Mock T."/>
            <person name="Neilson J.A."/>
            <person name="Onodera N.T."/>
            <person name="Poole A.M."/>
            <person name="Pritham E.J."/>
            <person name="Richards T.A."/>
            <person name="Rocap G."/>
            <person name="Roy S.W."/>
            <person name="Sarai C."/>
            <person name="Schaack S."/>
            <person name="Shirato S."/>
            <person name="Slamovits C.H."/>
            <person name="Spencer D.F."/>
            <person name="Suzuki S."/>
            <person name="Worden A.Z."/>
            <person name="Zauner S."/>
            <person name="Barry K."/>
            <person name="Bell C."/>
            <person name="Bharti A.K."/>
            <person name="Crow J.A."/>
            <person name="Grimwood J."/>
            <person name="Kramer R."/>
            <person name="Lindquist E."/>
            <person name="Lucas S."/>
            <person name="Salamov A."/>
            <person name="McFadden G.I."/>
            <person name="Lane C.E."/>
            <person name="Keeling P.J."/>
            <person name="Gray M.W."/>
            <person name="Grigoriev I.V."/>
            <person name="Archibald J.M."/>
        </authorList>
    </citation>
    <scope>NUCLEOTIDE SEQUENCE</scope>
    <source>
        <strain evidence="5">CCMP2712</strain>
    </source>
</reference>
<reference evidence="3 5" key="1">
    <citation type="journal article" date="2012" name="Nature">
        <title>Algal genomes reveal evolutionary mosaicism and the fate of nucleomorphs.</title>
        <authorList>
            <consortium name="DOE Joint Genome Institute"/>
            <person name="Curtis B.A."/>
            <person name="Tanifuji G."/>
            <person name="Burki F."/>
            <person name="Gruber A."/>
            <person name="Irimia M."/>
            <person name="Maruyama S."/>
            <person name="Arias M.C."/>
            <person name="Ball S.G."/>
            <person name="Gile G.H."/>
            <person name="Hirakawa Y."/>
            <person name="Hopkins J.F."/>
            <person name="Kuo A."/>
            <person name="Rensing S.A."/>
            <person name="Schmutz J."/>
            <person name="Symeonidi A."/>
            <person name="Elias M."/>
            <person name="Eveleigh R.J."/>
            <person name="Herman E.K."/>
            <person name="Klute M.J."/>
            <person name="Nakayama T."/>
            <person name="Obornik M."/>
            <person name="Reyes-Prieto A."/>
            <person name="Armbrust E.V."/>
            <person name="Aves S.J."/>
            <person name="Beiko R.G."/>
            <person name="Coutinho P."/>
            <person name="Dacks J.B."/>
            <person name="Durnford D.G."/>
            <person name="Fast N.M."/>
            <person name="Green B.R."/>
            <person name="Grisdale C.J."/>
            <person name="Hempel F."/>
            <person name="Henrissat B."/>
            <person name="Hoppner M.P."/>
            <person name="Ishida K."/>
            <person name="Kim E."/>
            <person name="Koreny L."/>
            <person name="Kroth P.G."/>
            <person name="Liu Y."/>
            <person name="Malik S.B."/>
            <person name="Maier U.G."/>
            <person name="McRose D."/>
            <person name="Mock T."/>
            <person name="Neilson J.A."/>
            <person name="Onodera N.T."/>
            <person name="Poole A.M."/>
            <person name="Pritham E.J."/>
            <person name="Richards T.A."/>
            <person name="Rocap G."/>
            <person name="Roy S.W."/>
            <person name="Sarai C."/>
            <person name="Schaack S."/>
            <person name="Shirato S."/>
            <person name="Slamovits C.H."/>
            <person name="Spencer D.F."/>
            <person name="Suzuki S."/>
            <person name="Worden A.Z."/>
            <person name="Zauner S."/>
            <person name="Barry K."/>
            <person name="Bell C."/>
            <person name="Bharti A.K."/>
            <person name="Crow J.A."/>
            <person name="Grimwood J."/>
            <person name="Kramer R."/>
            <person name="Lindquist E."/>
            <person name="Lucas S."/>
            <person name="Salamov A."/>
            <person name="McFadden G.I."/>
            <person name="Lane C.E."/>
            <person name="Keeling P.J."/>
            <person name="Gray M.W."/>
            <person name="Grigoriev I.V."/>
            <person name="Archibald J.M."/>
        </authorList>
    </citation>
    <scope>NUCLEOTIDE SEQUENCE</scope>
    <source>
        <strain evidence="3 5">CCMP2712</strain>
    </source>
</reference>
<dbReference type="AlphaFoldDB" id="L1ID79"/>
<keyword evidence="2" id="KW-0732">Signal</keyword>
<dbReference type="HOGENOM" id="CLU_369832_0_0_1"/>
<feature type="compositionally biased region" description="Basic and acidic residues" evidence="1">
    <location>
        <begin position="90"/>
        <end position="108"/>
    </location>
</feature>
<protein>
    <recommendedName>
        <fullName evidence="6">F5/8 type C domain-containing protein</fullName>
    </recommendedName>
</protein>
<feature type="chain" id="PRO_5008769903" description="F5/8 type C domain-containing protein" evidence="2">
    <location>
        <begin position="17"/>
        <end position="753"/>
    </location>
</feature>